<dbReference type="Pfam" id="PF02245">
    <property type="entry name" value="Pur_DNA_glyco"/>
    <property type="match status" value="1"/>
</dbReference>
<dbReference type="GO" id="GO:0006284">
    <property type="term" value="P:base-excision repair"/>
    <property type="evidence" value="ECO:0007669"/>
    <property type="project" value="InterPro"/>
</dbReference>
<dbReference type="SUPFAM" id="SSF50486">
    <property type="entry name" value="FMT C-terminal domain-like"/>
    <property type="match status" value="1"/>
</dbReference>
<name>A0A562ZKC2_9BURK</name>
<dbReference type="InterPro" id="IPR003180">
    <property type="entry name" value="MPG"/>
</dbReference>
<evidence type="ECO:0000313" key="6">
    <source>
        <dbReference type="EMBL" id="TWO69030.1"/>
    </source>
</evidence>
<keyword evidence="3 5" id="KW-0378">Hydrolase</keyword>
<dbReference type="RefSeq" id="WP_145894840.1">
    <property type="nucleotide sequence ID" value="NZ_VOBQ01000016.1"/>
</dbReference>
<keyword evidence="6" id="KW-0326">Glycosidase</keyword>
<evidence type="ECO:0000256" key="1">
    <source>
        <dbReference type="ARBA" id="ARBA00009232"/>
    </source>
</evidence>
<dbReference type="PANTHER" id="PTHR10429">
    <property type="entry name" value="DNA-3-METHYLADENINE GLYCOSYLASE"/>
    <property type="match status" value="1"/>
</dbReference>
<keyword evidence="2 5" id="KW-0227">DNA damage</keyword>
<dbReference type="FunFam" id="3.10.300.10:FF:000001">
    <property type="entry name" value="Putative 3-methyladenine DNA glycosylase"/>
    <property type="match status" value="1"/>
</dbReference>
<sequence>MPKALGPADFAGDAAEVAVTLIGATLLVDGVGGMIVETEAYDREDAASHSHSGPTPRNQAMFGPPGRAYVYRSYGIHWCLNFVCRASGHGAGVLIRAIEPLKGIAEMRDRRGLEDVKLLCAGPGRVGQALGIVHAMNGMRLDRQPFRVLAAEGPRDVVVGPRIGISKAAEVPWRFGLAGSKFLSRRFPSHSAIIRA</sequence>
<dbReference type="Proteomes" id="UP000318199">
    <property type="component" value="Unassembled WGS sequence"/>
</dbReference>
<gene>
    <name evidence="6" type="ORF">FN976_20020</name>
</gene>
<dbReference type="Gene3D" id="3.10.300.10">
    <property type="entry name" value="Methylpurine-DNA glycosylase (MPG)"/>
    <property type="match status" value="1"/>
</dbReference>
<dbReference type="PANTHER" id="PTHR10429:SF0">
    <property type="entry name" value="DNA-3-METHYLADENINE GLYCOSYLASE"/>
    <property type="match status" value="1"/>
</dbReference>
<dbReference type="GO" id="GO:0003677">
    <property type="term" value="F:DNA binding"/>
    <property type="evidence" value="ECO:0007669"/>
    <property type="project" value="InterPro"/>
</dbReference>
<dbReference type="EC" id="3.2.2.-" evidence="5"/>
<dbReference type="OrthoDB" id="9794313at2"/>
<proteinExistence type="inferred from homology"/>
<evidence type="ECO:0000313" key="7">
    <source>
        <dbReference type="Proteomes" id="UP000318199"/>
    </source>
</evidence>
<dbReference type="AlphaFoldDB" id="A0A562ZKC2"/>
<organism evidence="6 7">
    <name type="scientific">Caenimonas sedimenti</name>
    <dbReference type="NCBI Taxonomy" id="2596921"/>
    <lineage>
        <taxon>Bacteria</taxon>
        <taxon>Pseudomonadati</taxon>
        <taxon>Pseudomonadota</taxon>
        <taxon>Betaproteobacteria</taxon>
        <taxon>Burkholderiales</taxon>
        <taxon>Comamonadaceae</taxon>
        <taxon>Caenimonas</taxon>
    </lineage>
</organism>
<evidence type="ECO:0000256" key="2">
    <source>
        <dbReference type="ARBA" id="ARBA00022763"/>
    </source>
</evidence>
<keyword evidence="7" id="KW-1185">Reference proteome</keyword>
<dbReference type="GO" id="GO:0003905">
    <property type="term" value="F:alkylbase DNA N-glycosylase activity"/>
    <property type="evidence" value="ECO:0007669"/>
    <property type="project" value="InterPro"/>
</dbReference>
<keyword evidence="4 5" id="KW-0234">DNA repair</keyword>
<dbReference type="HAMAP" id="MF_00527">
    <property type="entry name" value="3MGH"/>
    <property type="match status" value="1"/>
</dbReference>
<comment type="similarity">
    <text evidence="1 5">Belongs to the DNA glycosylase MPG family.</text>
</comment>
<dbReference type="NCBIfam" id="NF002003">
    <property type="entry name" value="PRK00802.1-3"/>
    <property type="match status" value="1"/>
</dbReference>
<evidence type="ECO:0000256" key="4">
    <source>
        <dbReference type="ARBA" id="ARBA00023204"/>
    </source>
</evidence>
<comment type="caution">
    <text evidence="6">The sequence shown here is derived from an EMBL/GenBank/DDBJ whole genome shotgun (WGS) entry which is preliminary data.</text>
</comment>
<dbReference type="EMBL" id="VOBQ01000016">
    <property type="protein sequence ID" value="TWO69030.1"/>
    <property type="molecule type" value="Genomic_DNA"/>
</dbReference>
<reference evidence="6 7" key="1">
    <citation type="submission" date="2019-07" db="EMBL/GenBank/DDBJ databases">
        <title>Caenimonas sedimenti sp. nov., isolated from activated sludge.</title>
        <authorList>
            <person name="Xu J."/>
        </authorList>
    </citation>
    <scope>NUCLEOTIDE SEQUENCE [LARGE SCALE GENOMIC DNA]</scope>
    <source>
        <strain evidence="6 7">HX-9-20</strain>
    </source>
</reference>
<dbReference type="CDD" id="cd00540">
    <property type="entry name" value="AAG"/>
    <property type="match status" value="1"/>
</dbReference>
<accession>A0A562ZKC2</accession>
<evidence type="ECO:0000256" key="5">
    <source>
        <dbReference type="HAMAP-Rule" id="MF_00527"/>
    </source>
</evidence>
<dbReference type="InterPro" id="IPR011034">
    <property type="entry name" value="Formyl_transferase-like_C_sf"/>
</dbReference>
<dbReference type="InterPro" id="IPR036995">
    <property type="entry name" value="MPG_sf"/>
</dbReference>
<protein>
    <recommendedName>
        <fullName evidence="5">Putative 3-methyladenine DNA glycosylase</fullName>
        <ecNumber evidence="5">3.2.2.-</ecNumber>
    </recommendedName>
</protein>
<evidence type="ECO:0000256" key="3">
    <source>
        <dbReference type="ARBA" id="ARBA00022801"/>
    </source>
</evidence>
<dbReference type="NCBIfam" id="TIGR00567">
    <property type="entry name" value="3mg"/>
    <property type="match status" value="1"/>
</dbReference>